<gene>
    <name evidence="2" type="ORF">SAMN06264849_101398</name>
</gene>
<keyword evidence="1" id="KW-0472">Membrane</keyword>
<dbReference type="OrthoDB" id="2985620at2"/>
<feature type="transmembrane region" description="Helical" evidence="1">
    <location>
        <begin position="239"/>
        <end position="261"/>
    </location>
</feature>
<keyword evidence="3" id="KW-1185">Reference proteome</keyword>
<dbReference type="Gene3D" id="1.10.510.10">
    <property type="entry name" value="Transferase(Phosphotransferase) domain 1"/>
    <property type="match status" value="1"/>
</dbReference>
<dbReference type="AlphaFoldDB" id="A0A521AWV1"/>
<keyword evidence="1" id="KW-1133">Transmembrane helix</keyword>
<accession>A0A521AWV1</accession>
<organism evidence="2 3">
    <name type="scientific">Melghirimyces algeriensis</name>
    <dbReference type="NCBI Taxonomy" id="910412"/>
    <lineage>
        <taxon>Bacteria</taxon>
        <taxon>Bacillati</taxon>
        <taxon>Bacillota</taxon>
        <taxon>Bacilli</taxon>
        <taxon>Bacillales</taxon>
        <taxon>Thermoactinomycetaceae</taxon>
        <taxon>Melghirimyces</taxon>
    </lineage>
</organism>
<evidence type="ECO:0000256" key="1">
    <source>
        <dbReference type="SAM" id="Phobius"/>
    </source>
</evidence>
<dbReference type="SUPFAM" id="SSF56112">
    <property type="entry name" value="Protein kinase-like (PK-like)"/>
    <property type="match status" value="1"/>
</dbReference>
<proteinExistence type="predicted"/>
<evidence type="ECO:0000313" key="2">
    <source>
        <dbReference type="EMBL" id="SMO39318.1"/>
    </source>
</evidence>
<dbReference type="EMBL" id="FXTI01000001">
    <property type="protein sequence ID" value="SMO39318.1"/>
    <property type="molecule type" value="Genomic_DNA"/>
</dbReference>
<keyword evidence="1" id="KW-0812">Transmembrane</keyword>
<evidence type="ECO:0000313" key="3">
    <source>
        <dbReference type="Proteomes" id="UP000315636"/>
    </source>
</evidence>
<reference evidence="2 3" key="1">
    <citation type="submission" date="2017-05" db="EMBL/GenBank/DDBJ databases">
        <authorList>
            <person name="Varghese N."/>
            <person name="Submissions S."/>
        </authorList>
    </citation>
    <scope>NUCLEOTIDE SEQUENCE [LARGE SCALE GENOMIC DNA]</scope>
    <source>
        <strain evidence="2 3">DSM 45474</strain>
    </source>
</reference>
<sequence length="603" mass="68396">MRSTDKKRGRYYEHYQVEDVLTFFSGQLISAKSPDGMQVLLQEITANKTLPSGLKELLTNLDNEHLAPVLDVIEEQDRIVLVHPPLKGEPLFLLVEPRHGMDPAQALSIFQKLLRTAVRLEKSPIPLFTTLHPRNIILEGNRPFVLFVSFEKFSKNQADEKWRFLLYFLLTGFQLDQPLTDPESDRNIRELPKPLKDLVLLSMDPEQTMESVLEVAEQTAVPKTQKSSSPKRKVPSKKLVYPAVAVVLLIVGAIFGGQLIWDNEDAAAEIEKEAERELRLKGKSTYSDISFNDEKPVSKSLPPSIKGSFHIFGELVQKEGKPFSISLASENVDSNFGLQVDEEGTVRLFQFVSGETFDLTKTGNNFKIEPNHKYRMDVYYIPGQPFRVAVSEVGKDKKWVAVGKVPIESRFKVELKGVKGTHFNRPTISEVQTESESLSTWMNWQPWLLIKGNGVIKDNVFDVSPNSHIQMKDKNASFAFKREDDFVGDPLQLELESADGDRYLVNWLEDGKVELMGMGYKSLGSIDMQTDWSPTTESRVSVTNESGKMSIELEHNNVKRSIHTYFSGVKRDDNQSAYVQTSTPIQLKHISIITKDKIYLMNE</sequence>
<protein>
    <submittedName>
        <fullName evidence="2">Uncharacterized protein</fullName>
    </submittedName>
</protein>
<dbReference type="RefSeq" id="WP_142504079.1">
    <property type="nucleotide sequence ID" value="NZ_FXTI01000001.1"/>
</dbReference>
<name>A0A521AWV1_9BACL</name>
<dbReference type="InterPro" id="IPR011009">
    <property type="entry name" value="Kinase-like_dom_sf"/>
</dbReference>
<dbReference type="Proteomes" id="UP000315636">
    <property type="component" value="Unassembled WGS sequence"/>
</dbReference>